<evidence type="ECO:0008006" key="13">
    <source>
        <dbReference type="Google" id="ProtNLM"/>
    </source>
</evidence>
<dbReference type="InterPro" id="IPR001789">
    <property type="entry name" value="Sig_transdc_resp-reg_receiver"/>
</dbReference>
<evidence type="ECO:0000313" key="11">
    <source>
        <dbReference type="EMBL" id="RAP74730.1"/>
    </source>
</evidence>
<keyword evidence="12" id="KW-1185">Reference proteome</keyword>
<dbReference type="Pfam" id="PF12833">
    <property type="entry name" value="HTH_18"/>
    <property type="match status" value="1"/>
</dbReference>
<evidence type="ECO:0000259" key="9">
    <source>
        <dbReference type="PROSITE" id="PS01124"/>
    </source>
</evidence>
<dbReference type="OrthoDB" id="2985627at2"/>
<name>A0A328TWI7_9BACL</name>
<dbReference type="EMBL" id="QLUW01000004">
    <property type="protein sequence ID" value="RAP74730.1"/>
    <property type="molecule type" value="Genomic_DNA"/>
</dbReference>
<dbReference type="Gene3D" id="1.10.10.60">
    <property type="entry name" value="Homeodomain-like"/>
    <property type="match status" value="2"/>
</dbReference>
<dbReference type="PROSITE" id="PS00041">
    <property type="entry name" value="HTH_ARAC_FAMILY_1"/>
    <property type="match status" value="1"/>
</dbReference>
<evidence type="ECO:0000256" key="8">
    <source>
        <dbReference type="PROSITE-ProRule" id="PRU00169"/>
    </source>
</evidence>
<dbReference type="GO" id="GO:0000160">
    <property type="term" value="P:phosphorelay signal transduction system"/>
    <property type="evidence" value="ECO:0007669"/>
    <property type="project" value="UniProtKB-KW"/>
</dbReference>
<dbReference type="SMART" id="SM00342">
    <property type="entry name" value="HTH_ARAC"/>
    <property type="match status" value="1"/>
</dbReference>
<reference evidence="11 12" key="1">
    <citation type="submission" date="2018-06" db="EMBL/GenBank/DDBJ databases">
        <title>Paenibacillus montanisoli sp. nov., isolated from mountain area soil.</title>
        <authorList>
            <person name="Wu M."/>
        </authorList>
    </citation>
    <scope>NUCLEOTIDE SEQUENCE [LARGE SCALE GENOMIC DNA]</scope>
    <source>
        <strain evidence="11 12">RA17</strain>
    </source>
</reference>
<dbReference type="CDD" id="cd17536">
    <property type="entry name" value="REC_YesN-like"/>
    <property type="match status" value="1"/>
</dbReference>
<organism evidence="11 12">
    <name type="scientific">Paenibacillus montanisoli</name>
    <dbReference type="NCBI Taxonomy" id="2081970"/>
    <lineage>
        <taxon>Bacteria</taxon>
        <taxon>Bacillati</taxon>
        <taxon>Bacillota</taxon>
        <taxon>Bacilli</taxon>
        <taxon>Bacillales</taxon>
        <taxon>Paenibacillaceae</taxon>
        <taxon>Paenibacillus</taxon>
    </lineage>
</organism>
<dbReference type="InterPro" id="IPR051552">
    <property type="entry name" value="HptR"/>
</dbReference>
<evidence type="ECO:0000256" key="6">
    <source>
        <dbReference type="ARBA" id="ARBA00023125"/>
    </source>
</evidence>
<dbReference type="GO" id="GO:0043565">
    <property type="term" value="F:sequence-specific DNA binding"/>
    <property type="evidence" value="ECO:0007669"/>
    <property type="project" value="InterPro"/>
</dbReference>
<dbReference type="SMART" id="SM00448">
    <property type="entry name" value="REC"/>
    <property type="match status" value="1"/>
</dbReference>
<evidence type="ECO:0000313" key="12">
    <source>
        <dbReference type="Proteomes" id="UP000249260"/>
    </source>
</evidence>
<dbReference type="Gene3D" id="3.40.50.2300">
    <property type="match status" value="1"/>
</dbReference>
<dbReference type="InterPro" id="IPR018060">
    <property type="entry name" value="HTH_AraC"/>
</dbReference>
<evidence type="ECO:0000256" key="1">
    <source>
        <dbReference type="ARBA" id="ARBA00004496"/>
    </source>
</evidence>
<dbReference type="SUPFAM" id="SSF46689">
    <property type="entry name" value="Homeodomain-like"/>
    <property type="match status" value="1"/>
</dbReference>
<dbReference type="AlphaFoldDB" id="A0A328TWI7"/>
<keyword evidence="7" id="KW-0804">Transcription</keyword>
<keyword evidence="2" id="KW-0963">Cytoplasm</keyword>
<evidence type="ECO:0000256" key="4">
    <source>
        <dbReference type="ARBA" id="ARBA00023012"/>
    </source>
</evidence>
<dbReference type="InterPro" id="IPR009057">
    <property type="entry name" value="Homeodomain-like_sf"/>
</dbReference>
<evidence type="ECO:0000256" key="3">
    <source>
        <dbReference type="ARBA" id="ARBA00022553"/>
    </source>
</evidence>
<dbReference type="InterPro" id="IPR018062">
    <property type="entry name" value="HTH_AraC-typ_CS"/>
</dbReference>
<comment type="subcellular location">
    <subcellularLocation>
        <location evidence="1">Cytoplasm</location>
    </subcellularLocation>
</comment>
<evidence type="ECO:0000259" key="10">
    <source>
        <dbReference type="PROSITE" id="PS50110"/>
    </source>
</evidence>
<keyword evidence="4" id="KW-0902">Two-component regulatory system</keyword>
<feature type="domain" description="HTH araC/xylS-type" evidence="9">
    <location>
        <begin position="404"/>
        <end position="502"/>
    </location>
</feature>
<proteinExistence type="predicted"/>
<keyword evidence="5" id="KW-0805">Transcription regulation</keyword>
<dbReference type="Pfam" id="PF00072">
    <property type="entry name" value="Response_reg"/>
    <property type="match status" value="1"/>
</dbReference>
<comment type="caution">
    <text evidence="11">The sequence shown here is derived from an EMBL/GenBank/DDBJ whole genome shotgun (WGS) entry which is preliminary data.</text>
</comment>
<feature type="modified residue" description="4-aspartylphosphate" evidence="8">
    <location>
        <position position="55"/>
    </location>
</feature>
<dbReference type="InterPro" id="IPR011006">
    <property type="entry name" value="CheY-like_superfamily"/>
</dbReference>
<evidence type="ECO:0000256" key="2">
    <source>
        <dbReference type="ARBA" id="ARBA00022490"/>
    </source>
</evidence>
<keyword evidence="6" id="KW-0238">DNA-binding</keyword>
<evidence type="ECO:0000256" key="5">
    <source>
        <dbReference type="ARBA" id="ARBA00023015"/>
    </source>
</evidence>
<evidence type="ECO:0000256" key="7">
    <source>
        <dbReference type="ARBA" id="ARBA00023163"/>
    </source>
</evidence>
<dbReference type="PROSITE" id="PS50110">
    <property type="entry name" value="RESPONSE_REGULATORY"/>
    <property type="match status" value="1"/>
</dbReference>
<dbReference type="PANTHER" id="PTHR42713">
    <property type="entry name" value="HISTIDINE KINASE-RELATED"/>
    <property type="match status" value="1"/>
</dbReference>
<protein>
    <recommendedName>
        <fullName evidence="13">DNA-binding response regulator</fullName>
    </recommendedName>
</protein>
<gene>
    <name evidence="11" type="ORF">DL346_22080</name>
</gene>
<dbReference type="GO" id="GO:0005737">
    <property type="term" value="C:cytoplasm"/>
    <property type="evidence" value="ECO:0007669"/>
    <property type="project" value="UniProtKB-SubCell"/>
</dbReference>
<feature type="domain" description="Response regulatory" evidence="10">
    <location>
        <begin position="3"/>
        <end position="120"/>
    </location>
</feature>
<dbReference type="PANTHER" id="PTHR42713:SF3">
    <property type="entry name" value="TRANSCRIPTIONAL REGULATORY PROTEIN HPTR"/>
    <property type="match status" value="1"/>
</dbReference>
<sequence>MFEVVIVEDKKITREGLVQLIDWTSINARVIGAFDSGQAAIEFLRHNNAHIVITDIEMENGTGMELSAFIHEHMPAVKIIIISAYERFSYAHQAIQYGVFSYVLKPIADKELLDRVADATHQIMKDREAHALASLMTLQELSTTLEAHLMNRAVDPSMLEQAFETLQNKLDFTRATMFVIRGYGERISMPKLKEEIIRSGKKIMLLQCGTLLAGIIFDDKKLDKRYFENLYHIFKFSKKIRIGVGIQVHHPAQLKESYTSALHAYRYGFLHSLDMITFYERIDEDLYVEKKKDHTLYMDTSYLIKCVEAEWDDEAETYINTMLAKWKAVNSNITHMINQCSDSISRLTTELSIHADTLAPEHVLAELELITCLAELRSYMKDKLKLISDEVKKHKSQKIRPIVKLALSYSLEHIEEVGMSLKSIASELNTSYVYLSKAFKEDYQVGYTEYMNLYRIELAKKLLSSPHAKISEICTRVGLEQKNFYVLFKKHVGKTPKEYQNKHILNVI</sequence>
<dbReference type="Proteomes" id="UP000249260">
    <property type="component" value="Unassembled WGS sequence"/>
</dbReference>
<dbReference type="RefSeq" id="WP_112884517.1">
    <property type="nucleotide sequence ID" value="NZ_QLUW01000004.1"/>
</dbReference>
<dbReference type="PROSITE" id="PS01124">
    <property type="entry name" value="HTH_ARAC_FAMILY_2"/>
    <property type="match status" value="1"/>
</dbReference>
<dbReference type="SUPFAM" id="SSF52172">
    <property type="entry name" value="CheY-like"/>
    <property type="match status" value="1"/>
</dbReference>
<accession>A0A328TWI7</accession>
<keyword evidence="3 8" id="KW-0597">Phosphoprotein</keyword>
<dbReference type="GO" id="GO:0003700">
    <property type="term" value="F:DNA-binding transcription factor activity"/>
    <property type="evidence" value="ECO:0007669"/>
    <property type="project" value="InterPro"/>
</dbReference>